<dbReference type="InterPro" id="IPR016163">
    <property type="entry name" value="Ald_DH_C"/>
</dbReference>
<evidence type="ECO:0000259" key="6">
    <source>
        <dbReference type="Pfam" id="PF00171"/>
    </source>
</evidence>
<feature type="active site" evidence="4">
    <location>
        <position position="256"/>
    </location>
</feature>
<protein>
    <submittedName>
        <fullName evidence="7">Aldehyde dehydrogenase family protein</fullName>
    </submittedName>
</protein>
<reference evidence="7 8" key="1">
    <citation type="submission" date="2022-04" db="EMBL/GenBank/DDBJ databases">
        <title>Mechanism of arsenic methylation and mitigation arsenic toxicity by Bacillus sp. LH14 from an Arsenic-Contaminated Paddy Soil.</title>
        <authorList>
            <person name="Wang D."/>
        </authorList>
    </citation>
    <scope>NUCLEOTIDE SEQUENCE [LARGE SCALE GENOMIC DNA]</scope>
    <source>
        <strain evidence="7 8">LH14</strain>
    </source>
</reference>
<keyword evidence="3" id="KW-0520">NAD</keyword>
<dbReference type="InterPro" id="IPR015590">
    <property type="entry name" value="Aldehyde_DH_dom"/>
</dbReference>
<keyword evidence="2 5" id="KW-0560">Oxidoreductase</keyword>
<accession>A0ABY4JLE4</accession>
<feature type="domain" description="Aldehyde dehydrogenase" evidence="6">
    <location>
        <begin position="19"/>
        <end position="483"/>
    </location>
</feature>
<sequence length="497" mass="54520">MVDVQFKTIDLKMFINGEWKDSSNHEKRPVINPANGEIIAYAPEGTVEDAKEAIDVARKAFNDGRWSDLSAQERATYLFKIADKIEEYQEELTKLETLDNGKPNREAGFDVADAAACFRYYAGLITKPDGFTYHVADPMQAMVVREPIGVCGLIVPWNYPLLMSVWKIAPALAAGNTIVFKPSEVTPVTPKKLFEIFEEVGLPQGVANMVMGAGPVVGNEIAANPDVDMVSFTGGTKTGKHIMKTAADTMKKVSLELGGKSPNIIFADADFETAVDYALFGIFAGSGQVCSAGSRILVEESIYDRFVERFVERAGKIKVGPGNIAETEMGPLVSKEHLEKVLSYIQIGKEEGARLACGGNRIERNGLEKGYFVEPTVFADVEQNMRIVQEEIFGPVVCIQKFKSEEEAIKLANGTVYGLAGAVFSKDGAKALRVIKKLRSGITWINSYHPTYNEAPWGGYKQSGVGRSLGTFGLEEFQEIKQININLQVEPIGWFAE</sequence>
<gene>
    <name evidence="7" type="ORF">MY490_01930</name>
</gene>
<dbReference type="PANTHER" id="PTHR43860">
    <property type="entry name" value="BETAINE ALDEHYDE DEHYDROGENASE"/>
    <property type="match status" value="1"/>
</dbReference>
<evidence type="ECO:0000313" key="8">
    <source>
        <dbReference type="Proteomes" id="UP000830639"/>
    </source>
</evidence>
<dbReference type="CDD" id="cd07119">
    <property type="entry name" value="ALDH_BADH-GbsA"/>
    <property type="match status" value="1"/>
</dbReference>
<dbReference type="InterPro" id="IPR029510">
    <property type="entry name" value="Ald_DH_CS_GLU"/>
</dbReference>
<dbReference type="Proteomes" id="UP000830639">
    <property type="component" value="Chromosome"/>
</dbReference>
<evidence type="ECO:0000256" key="1">
    <source>
        <dbReference type="ARBA" id="ARBA00009986"/>
    </source>
</evidence>
<dbReference type="InterPro" id="IPR016161">
    <property type="entry name" value="Ald_DH/histidinol_DH"/>
</dbReference>
<comment type="similarity">
    <text evidence="1 5">Belongs to the aldehyde dehydrogenase family.</text>
</comment>
<evidence type="ECO:0000313" key="7">
    <source>
        <dbReference type="EMBL" id="UPM54657.1"/>
    </source>
</evidence>
<dbReference type="PANTHER" id="PTHR43860:SF2">
    <property type="entry name" value="BETAINE ALDEHYDE DEHYDROGENASE-RELATED"/>
    <property type="match status" value="1"/>
</dbReference>
<dbReference type="Gene3D" id="3.40.309.10">
    <property type="entry name" value="Aldehyde Dehydrogenase, Chain A, domain 2"/>
    <property type="match status" value="1"/>
</dbReference>
<dbReference type="PROSITE" id="PS00687">
    <property type="entry name" value="ALDEHYDE_DEHYDR_GLU"/>
    <property type="match status" value="1"/>
</dbReference>
<evidence type="ECO:0000256" key="2">
    <source>
        <dbReference type="ARBA" id="ARBA00023002"/>
    </source>
</evidence>
<dbReference type="Gene3D" id="3.40.605.10">
    <property type="entry name" value="Aldehyde Dehydrogenase, Chain A, domain 1"/>
    <property type="match status" value="1"/>
</dbReference>
<name>A0ABY4JLE4_9BACI</name>
<dbReference type="InterPro" id="IPR016162">
    <property type="entry name" value="Ald_DH_N"/>
</dbReference>
<dbReference type="SUPFAM" id="SSF53720">
    <property type="entry name" value="ALDH-like"/>
    <property type="match status" value="1"/>
</dbReference>
<organism evidence="7 8">
    <name type="scientific">Gottfriedia acidiceleris</name>
    <dbReference type="NCBI Taxonomy" id="371036"/>
    <lineage>
        <taxon>Bacteria</taxon>
        <taxon>Bacillati</taxon>
        <taxon>Bacillota</taxon>
        <taxon>Bacilli</taxon>
        <taxon>Bacillales</taxon>
        <taxon>Bacillaceae</taxon>
        <taxon>Gottfriedia</taxon>
    </lineage>
</organism>
<evidence type="ECO:0000256" key="3">
    <source>
        <dbReference type="ARBA" id="ARBA00023027"/>
    </source>
</evidence>
<dbReference type="RefSeq" id="WP_248267746.1">
    <property type="nucleotide sequence ID" value="NZ_CP096034.1"/>
</dbReference>
<proteinExistence type="inferred from homology"/>
<keyword evidence="8" id="KW-1185">Reference proteome</keyword>
<evidence type="ECO:0000256" key="4">
    <source>
        <dbReference type="PROSITE-ProRule" id="PRU10007"/>
    </source>
</evidence>
<dbReference type="Pfam" id="PF00171">
    <property type="entry name" value="Aldedh"/>
    <property type="match status" value="1"/>
</dbReference>
<dbReference type="EMBL" id="CP096034">
    <property type="protein sequence ID" value="UPM54657.1"/>
    <property type="molecule type" value="Genomic_DNA"/>
</dbReference>
<evidence type="ECO:0000256" key="5">
    <source>
        <dbReference type="RuleBase" id="RU003345"/>
    </source>
</evidence>